<sequence>MSLQRFAWLGTCALLSASLLTGCNTQPAAPMDVVAQVDLQRYLGRWYEIALIPNRFQAMCASDTQAEYQLQGEQIRVTNRCKRADQGMETAQGVAEVVPQSNNAKLRVSFFRPFYGNYWILALDPDYQWVLVGEPGRQYGWVLSRIPQLPDTVMQGIWQKAEQAGYQRTQFHPSLQTQAMSPK</sequence>
<dbReference type="PROSITE" id="PS00213">
    <property type="entry name" value="LIPOCALIN"/>
    <property type="match status" value="1"/>
</dbReference>
<evidence type="ECO:0000313" key="5">
    <source>
        <dbReference type="EMBL" id="MBC3936581.1"/>
    </source>
</evidence>
<feature type="chain" id="PRO_5038205092" description="Outer membrane lipoprotein Blc" evidence="2">
    <location>
        <begin position="29"/>
        <end position="183"/>
    </location>
</feature>
<dbReference type="InterPro" id="IPR002446">
    <property type="entry name" value="Lipocalin_bac"/>
</dbReference>
<keyword evidence="2" id="KW-0446">Lipid-binding</keyword>
<feature type="lipid moiety-binding region" description="S-diacylglycerol cysteine" evidence="3">
    <location>
        <position position="23"/>
    </location>
</feature>
<accession>A0A923I6M6</accession>
<dbReference type="InterPro" id="IPR022271">
    <property type="entry name" value="Lipocalin_ApoD"/>
</dbReference>
<keyword evidence="2" id="KW-0998">Cell outer membrane</keyword>
<feature type="lipid moiety-binding region" description="N-palmitoyl cysteine" evidence="3">
    <location>
        <position position="23"/>
    </location>
</feature>
<evidence type="ECO:0000313" key="6">
    <source>
        <dbReference type="Proteomes" id="UP000612361"/>
    </source>
</evidence>
<comment type="similarity">
    <text evidence="1 2">Belongs to the calycin superfamily. Lipocalin family.</text>
</comment>
<dbReference type="GO" id="GO:0009279">
    <property type="term" value="C:cell outer membrane"/>
    <property type="evidence" value="ECO:0007669"/>
    <property type="project" value="UniProtKB-SubCell"/>
</dbReference>
<dbReference type="GO" id="GO:0006950">
    <property type="term" value="P:response to stress"/>
    <property type="evidence" value="ECO:0007669"/>
    <property type="project" value="UniProtKB-ARBA"/>
</dbReference>
<comment type="caution">
    <text evidence="5">The sequence shown here is derived from an EMBL/GenBank/DDBJ whole genome shotgun (WGS) entry which is preliminary data.</text>
</comment>
<evidence type="ECO:0000256" key="2">
    <source>
        <dbReference type="PIRNR" id="PIRNR036893"/>
    </source>
</evidence>
<comment type="subunit">
    <text evidence="2">Homodimer.</text>
</comment>
<dbReference type="PANTHER" id="PTHR10612:SF34">
    <property type="entry name" value="APOLIPOPROTEIN D"/>
    <property type="match status" value="1"/>
</dbReference>
<dbReference type="RefSeq" id="WP_186882117.1">
    <property type="nucleotide sequence ID" value="NZ_JACOGG010000016.1"/>
</dbReference>
<dbReference type="InterPro" id="IPR047202">
    <property type="entry name" value="Lipocalin_Blc-like_dom"/>
</dbReference>
<keyword evidence="2" id="KW-0732">Signal</keyword>
<protein>
    <recommendedName>
        <fullName evidence="2">Outer membrane lipoprotein Blc</fullName>
    </recommendedName>
</protein>
<dbReference type="GO" id="GO:0008289">
    <property type="term" value="F:lipid binding"/>
    <property type="evidence" value="ECO:0007669"/>
    <property type="project" value="UniProtKB-UniRule"/>
</dbReference>
<dbReference type="PROSITE" id="PS51257">
    <property type="entry name" value="PROKAR_LIPOPROTEIN"/>
    <property type="match status" value="1"/>
</dbReference>
<dbReference type="PRINTS" id="PR01171">
    <property type="entry name" value="BCTLIPOCALIN"/>
</dbReference>
<dbReference type="InterPro" id="IPR012674">
    <property type="entry name" value="Calycin"/>
</dbReference>
<gene>
    <name evidence="5" type="ORF">H8K47_14535</name>
</gene>
<dbReference type="PANTHER" id="PTHR10612">
    <property type="entry name" value="APOLIPOPROTEIN D"/>
    <property type="match status" value="1"/>
</dbReference>
<dbReference type="PIRSF" id="PIRSF036893">
    <property type="entry name" value="Lipocalin_ApoD"/>
    <property type="match status" value="1"/>
</dbReference>
<dbReference type="Proteomes" id="UP000612361">
    <property type="component" value="Unassembled WGS sequence"/>
</dbReference>
<proteinExistence type="inferred from homology"/>
<evidence type="ECO:0000259" key="4">
    <source>
        <dbReference type="Pfam" id="PF08212"/>
    </source>
</evidence>
<dbReference type="InterPro" id="IPR000566">
    <property type="entry name" value="Lipocln_cytosolic_FA-bd_dom"/>
</dbReference>
<dbReference type="Pfam" id="PF08212">
    <property type="entry name" value="Lipocalin_2"/>
    <property type="match status" value="1"/>
</dbReference>
<keyword evidence="2 3" id="KW-0449">Lipoprotein</keyword>
<dbReference type="SUPFAM" id="SSF50814">
    <property type="entry name" value="Lipocalins"/>
    <property type="match status" value="1"/>
</dbReference>
<keyword evidence="3" id="KW-0564">Palmitate</keyword>
<reference evidence="5" key="1">
    <citation type="submission" date="2020-08" db="EMBL/GenBank/DDBJ databases">
        <title>Novel species isolated from subtropical streams in China.</title>
        <authorList>
            <person name="Lu H."/>
        </authorList>
    </citation>
    <scope>NUCLEOTIDE SEQUENCE</scope>
    <source>
        <strain evidence="5">CY7W</strain>
    </source>
</reference>
<dbReference type="InterPro" id="IPR022272">
    <property type="entry name" value="Lipocalin_CS"/>
</dbReference>
<feature type="signal peptide" evidence="2">
    <location>
        <begin position="1"/>
        <end position="28"/>
    </location>
</feature>
<evidence type="ECO:0000256" key="3">
    <source>
        <dbReference type="PIRSR" id="PIRSR036893-52"/>
    </source>
</evidence>
<evidence type="ECO:0000256" key="1">
    <source>
        <dbReference type="ARBA" id="ARBA00006889"/>
    </source>
</evidence>
<dbReference type="AlphaFoldDB" id="A0A923I6M6"/>
<dbReference type="Gene3D" id="2.40.128.20">
    <property type="match status" value="1"/>
</dbReference>
<organism evidence="5 6">
    <name type="scientific">Undibacterium rugosum</name>
    <dbReference type="NCBI Taxonomy" id="2762291"/>
    <lineage>
        <taxon>Bacteria</taxon>
        <taxon>Pseudomonadati</taxon>
        <taxon>Pseudomonadota</taxon>
        <taxon>Betaproteobacteria</taxon>
        <taxon>Burkholderiales</taxon>
        <taxon>Oxalobacteraceae</taxon>
        <taxon>Undibacterium</taxon>
    </lineage>
</organism>
<comment type="function">
    <text evidence="2">Involved in the storage or transport of lipids necessary for membrane maintenance under stressful conditions. Displays a binding preference for lysophospholipids.</text>
</comment>
<dbReference type="CDD" id="cd19438">
    <property type="entry name" value="lipocalin_Blc-like"/>
    <property type="match status" value="1"/>
</dbReference>
<name>A0A923I6M6_9BURK</name>
<feature type="domain" description="Lipocalin/cytosolic fatty-acid binding" evidence="4">
    <location>
        <begin position="37"/>
        <end position="173"/>
    </location>
</feature>
<keyword evidence="2" id="KW-0472">Membrane</keyword>
<comment type="subcellular location">
    <subcellularLocation>
        <location evidence="2">Cell outer membrane</location>
    </subcellularLocation>
</comment>
<dbReference type="EMBL" id="JACOGG010000016">
    <property type="protein sequence ID" value="MBC3936581.1"/>
    <property type="molecule type" value="Genomic_DNA"/>
</dbReference>
<keyword evidence="6" id="KW-1185">Reference proteome</keyword>